<dbReference type="AlphaFoldDB" id="A0A0E1W9M6"/>
<dbReference type="EMBL" id="CM000832">
    <property type="protein sequence ID" value="EET09915.1"/>
    <property type="molecule type" value="Genomic_DNA"/>
</dbReference>
<sequence length="50" mass="5542">MISHTPACVAAGELRNQAFGREPLRFRHVVSVAARRGKGRAARDGRARER</sequence>
<dbReference type="Proteomes" id="UP000001812">
    <property type="component" value="Chromosome I"/>
</dbReference>
<protein>
    <submittedName>
        <fullName evidence="1">Uncharacterized protein</fullName>
    </submittedName>
</protein>
<gene>
    <name evidence="1" type="ORF">BURPS1710A_1718</name>
</gene>
<evidence type="ECO:0000313" key="1">
    <source>
        <dbReference type="EMBL" id="EET09915.1"/>
    </source>
</evidence>
<dbReference type="HOGENOM" id="CLU_3115495_0_0_4"/>
<organism evidence="1">
    <name type="scientific">Burkholderia pseudomallei 1710a</name>
    <dbReference type="NCBI Taxonomy" id="320371"/>
    <lineage>
        <taxon>Bacteria</taxon>
        <taxon>Pseudomonadati</taxon>
        <taxon>Pseudomonadota</taxon>
        <taxon>Betaproteobacteria</taxon>
        <taxon>Burkholderiales</taxon>
        <taxon>Burkholderiaceae</taxon>
        <taxon>Burkholderia</taxon>
        <taxon>pseudomallei group</taxon>
    </lineage>
</organism>
<accession>A0A0E1W9M6</accession>
<proteinExistence type="predicted"/>
<reference evidence="1" key="1">
    <citation type="submission" date="2009-05" db="EMBL/GenBank/DDBJ databases">
        <authorList>
            <person name="Harkins D.M."/>
            <person name="DeShazer D."/>
            <person name="Woods D.E."/>
            <person name="Brinkac L.M."/>
            <person name="Brown K.A."/>
            <person name="Hung G.C."/>
            <person name="Tuanyok A."/>
            <person name="Zhang B."/>
            <person name="Nierman W.C."/>
        </authorList>
    </citation>
    <scope>NUCLEOTIDE SEQUENCE [LARGE SCALE GENOMIC DNA]</scope>
    <source>
        <strain evidence="1">1710a</strain>
    </source>
</reference>
<name>A0A0E1W9M6_BURPE</name>